<comment type="caution">
    <text evidence="2">The sequence shown here is derived from an EMBL/GenBank/DDBJ whole genome shotgun (WGS) entry which is preliminary data.</text>
</comment>
<dbReference type="Pfam" id="PF13895">
    <property type="entry name" value="Ig_2"/>
    <property type="match status" value="2"/>
</dbReference>
<dbReference type="SUPFAM" id="SSF48726">
    <property type="entry name" value="Immunoglobulin"/>
    <property type="match status" value="4"/>
</dbReference>
<dbReference type="Proteomes" id="UP000824540">
    <property type="component" value="Unassembled WGS sequence"/>
</dbReference>
<reference evidence="2" key="1">
    <citation type="thesis" date="2021" institute="BYU ScholarsArchive" country="Provo, UT, USA">
        <title>Applications of and Algorithms for Genome Assembly and Genomic Analyses with an Emphasis on Marine Teleosts.</title>
        <authorList>
            <person name="Pickett B.D."/>
        </authorList>
    </citation>
    <scope>NUCLEOTIDE SEQUENCE</scope>
    <source>
        <strain evidence="2">HI-2016</strain>
    </source>
</reference>
<name>A0A8T2NZF0_9TELE</name>
<dbReference type="EMBL" id="JAFBMS010000032">
    <property type="protein sequence ID" value="KAG9341757.1"/>
    <property type="molecule type" value="Genomic_DNA"/>
</dbReference>
<feature type="non-terminal residue" evidence="2">
    <location>
        <position position="1"/>
    </location>
</feature>
<evidence type="ECO:0000259" key="1">
    <source>
        <dbReference type="PROSITE" id="PS50835"/>
    </source>
</evidence>
<gene>
    <name evidence="2" type="ORF">JZ751_018479</name>
</gene>
<accession>A0A8T2NZF0</accession>
<dbReference type="Pfam" id="PF07686">
    <property type="entry name" value="V-set"/>
    <property type="match status" value="1"/>
</dbReference>
<protein>
    <recommendedName>
        <fullName evidence="1">Ig-like domain-containing protein</fullName>
    </recommendedName>
</protein>
<dbReference type="OrthoDB" id="6250964at2759"/>
<evidence type="ECO:0000313" key="2">
    <source>
        <dbReference type="EMBL" id="KAG9341757.1"/>
    </source>
</evidence>
<feature type="domain" description="Ig-like" evidence="1">
    <location>
        <begin position="307"/>
        <end position="390"/>
    </location>
</feature>
<dbReference type="PANTHER" id="PTHR46013:SF8">
    <property type="entry name" value="B-CELL RECEPTOR CD22-RELATED"/>
    <property type="match status" value="1"/>
</dbReference>
<keyword evidence="3" id="KW-1185">Reference proteome</keyword>
<dbReference type="Gene3D" id="2.60.40.10">
    <property type="entry name" value="Immunoglobulins"/>
    <property type="match status" value="4"/>
</dbReference>
<organism evidence="2 3">
    <name type="scientific">Albula glossodonta</name>
    <name type="common">roundjaw bonefish</name>
    <dbReference type="NCBI Taxonomy" id="121402"/>
    <lineage>
        <taxon>Eukaryota</taxon>
        <taxon>Metazoa</taxon>
        <taxon>Chordata</taxon>
        <taxon>Craniata</taxon>
        <taxon>Vertebrata</taxon>
        <taxon>Euteleostomi</taxon>
        <taxon>Actinopterygii</taxon>
        <taxon>Neopterygii</taxon>
        <taxon>Teleostei</taxon>
        <taxon>Albuliformes</taxon>
        <taxon>Albulidae</taxon>
        <taxon>Albula</taxon>
    </lineage>
</organism>
<feature type="domain" description="Ig-like" evidence="1">
    <location>
        <begin position="142"/>
        <end position="203"/>
    </location>
</feature>
<dbReference type="AlphaFoldDB" id="A0A8T2NZF0"/>
<evidence type="ECO:0000313" key="3">
    <source>
        <dbReference type="Proteomes" id="UP000824540"/>
    </source>
</evidence>
<dbReference type="SMART" id="SM00408">
    <property type="entry name" value="IGc2"/>
    <property type="match status" value="3"/>
</dbReference>
<dbReference type="InterPro" id="IPR013106">
    <property type="entry name" value="Ig_V-set"/>
</dbReference>
<feature type="domain" description="Ig-like" evidence="1">
    <location>
        <begin position="213"/>
        <end position="300"/>
    </location>
</feature>
<dbReference type="InterPro" id="IPR007110">
    <property type="entry name" value="Ig-like_dom"/>
</dbReference>
<dbReference type="SMART" id="SM00409">
    <property type="entry name" value="IG"/>
    <property type="match status" value="4"/>
</dbReference>
<dbReference type="PROSITE" id="PS50835">
    <property type="entry name" value="IG_LIKE"/>
    <property type="match status" value="3"/>
</dbReference>
<dbReference type="PANTHER" id="PTHR46013">
    <property type="entry name" value="VASCULAR CELL ADHESION MOLECULE 1"/>
    <property type="match status" value="1"/>
</dbReference>
<dbReference type="InterPro" id="IPR036179">
    <property type="entry name" value="Ig-like_dom_sf"/>
</dbReference>
<dbReference type="InterPro" id="IPR003598">
    <property type="entry name" value="Ig_sub2"/>
</dbReference>
<sequence>MTVCADTSGLEEGKSGVWGNVWSVYFPTKESCVWAGTTATLPCRFDYPSGLSVKNVMWFRLNADGRREYVTHTDQNLVSPTYKGRTRYTGSYKTCNMQMTNIRSTDTGLYRFRFETDHTQGRWTSSDAAVLSVTELLVDVHPARTENRFASGETVYLRCIARGCAAAGKTFALYRNGVNLGPANNWFTIYNFDQQHAGMYTCRPVPPQKIQSPGVALASTVVTVSPSGAISAGSSVTLTCSSNADPPVESYAWFKDHQSGSVPDSFKPQLHLWRVLPTDRGLYHCVARNSLGFERSRPVLLNITYAPTGTAVLISPPGDIMEGSSVNLTCSSDANPPVDRYTWYQISGDRSWKKGSMQNLTFPIIRAQHGGQYYCTVWSPYGQDTSAPITLPVLCRLKVIALASAVGVSAGLITLTVMEETEDLYENVHPCIVPLKEAPQSSEADGSLNYVTVHYSRRP</sequence>
<dbReference type="InterPro" id="IPR013783">
    <property type="entry name" value="Ig-like_fold"/>
</dbReference>
<proteinExistence type="predicted"/>
<dbReference type="InterPro" id="IPR003599">
    <property type="entry name" value="Ig_sub"/>
</dbReference>